<evidence type="ECO:0000259" key="4">
    <source>
        <dbReference type="PROSITE" id="PS50043"/>
    </source>
</evidence>
<name>A0A2G4YSA5_9PROT</name>
<keyword evidence="6" id="KW-1185">Reference proteome</keyword>
<dbReference type="RefSeq" id="WP_099472035.1">
    <property type="nucleotide sequence ID" value="NZ_CP041025.1"/>
</dbReference>
<keyword evidence="3" id="KW-0804">Transcription</keyword>
<dbReference type="GO" id="GO:0006355">
    <property type="term" value="P:regulation of DNA-templated transcription"/>
    <property type="evidence" value="ECO:0007669"/>
    <property type="project" value="InterPro"/>
</dbReference>
<keyword evidence="1" id="KW-0805">Transcription regulation</keyword>
<dbReference type="EMBL" id="PDEM01000016">
    <property type="protein sequence ID" value="PHZ85147.1"/>
    <property type="molecule type" value="Genomic_DNA"/>
</dbReference>
<dbReference type="InterPro" id="IPR016032">
    <property type="entry name" value="Sig_transdc_resp-reg_C-effctor"/>
</dbReference>
<dbReference type="PRINTS" id="PR00038">
    <property type="entry name" value="HTHLUXR"/>
</dbReference>
<dbReference type="GO" id="GO:0003677">
    <property type="term" value="F:DNA binding"/>
    <property type="evidence" value="ECO:0007669"/>
    <property type="project" value="UniProtKB-KW"/>
</dbReference>
<evidence type="ECO:0000313" key="5">
    <source>
        <dbReference type="EMBL" id="PHZ85147.1"/>
    </source>
</evidence>
<evidence type="ECO:0000256" key="1">
    <source>
        <dbReference type="ARBA" id="ARBA00023015"/>
    </source>
</evidence>
<dbReference type="Proteomes" id="UP000229730">
    <property type="component" value="Unassembled WGS sequence"/>
</dbReference>
<dbReference type="OrthoDB" id="343383at2"/>
<comment type="caution">
    <text evidence="5">The sequence shown here is derived from an EMBL/GenBank/DDBJ whole genome shotgun (WGS) entry which is preliminary data.</text>
</comment>
<organism evidence="5 6">
    <name type="scientific">Paremcibacter congregatus</name>
    <dbReference type="NCBI Taxonomy" id="2043170"/>
    <lineage>
        <taxon>Bacteria</taxon>
        <taxon>Pseudomonadati</taxon>
        <taxon>Pseudomonadota</taxon>
        <taxon>Alphaproteobacteria</taxon>
        <taxon>Emcibacterales</taxon>
        <taxon>Emcibacteraceae</taxon>
        <taxon>Paremcibacter</taxon>
    </lineage>
</organism>
<dbReference type="CDD" id="cd06170">
    <property type="entry name" value="LuxR_C_like"/>
    <property type="match status" value="1"/>
</dbReference>
<dbReference type="InterPro" id="IPR000792">
    <property type="entry name" value="Tscrpt_reg_LuxR_C"/>
</dbReference>
<dbReference type="Gene3D" id="1.10.10.10">
    <property type="entry name" value="Winged helix-like DNA-binding domain superfamily/Winged helix DNA-binding domain"/>
    <property type="match status" value="1"/>
</dbReference>
<accession>A0A2G4YSA5</accession>
<dbReference type="InParanoid" id="A0A2G4YSA5"/>
<protein>
    <recommendedName>
        <fullName evidence="4">HTH luxR-type domain-containing protein</fullName>
    </recommendedName>
</protein>
<dbReference type="PANTHER" id="PTHR44688">
    <property type="entry name" value="DNA-BINDING TRANSCRIPTIONAL ACTIVATOR DEVR_DOSR"/>
    <property type="match status" value="1"/>
</dbReference>
<dbReference type="PROSITE" id="PS00622">
    <property type="entry name" value="HTH_LUXR_1"/>
    <property type="match status" value="1"/>
</dbReference>
<evidence type="ECO:0000256" key="3">
    <source>
        <dbReference type="ARBA" id="ARBA00023163"/>
    </source>
</evidence>
<feature type="domain" description="HTH luxR-type" evidence="4">
    <location>
        <begin position="181"/>
        <end position="243"/>
    </location>
</feature>
<keyword evidence="2" id="KW-0238">DNA-binding</keyword>
<sequence length="243" mass="27696">MTDDLPGVPWLQISRCVQHIGTVQFNTDLIQLLTDFLFVDQCMVFTYAEAQQMKCLMSINFQNEKLAVPLAGDYINEGYQKDPNLEDIKKLTVEESLTIRLSSVIDLISKTYKTKYYSQPSIADKVSHIQNVGGLVYYFNFYRGQEKGPIIQTDLIGDDSFVSLLSNIMLLHFEKRGSSDSYMPLSFLSDRERQVCEGILKGQKTDFVAHVMGISPHTVTTYRKRAYRKLGISSRGELFLLCT</sequence>
<dbReference type="SUPFAM" id="SSF46894">
    <property type="entry name" value="C-terminal effector domain of the bipartite response regulators"/>
    <property type="match status" value="1"/>
</dbReference>
<dbReference type="Pfam" id="PF00196">
    <property type="entry name" value="GerE"/>
    <property type="match status" value="1"/>
</dbReference>
<evidence type="ECO:0000256" key="2">
    <source>
        <dbReference type="ARBA" id="ARBA00023125"/>
    </source>
</evidence>
<dbReference type="PROSITE" id="PS50043">
    <property type="entry name" value="HTH_LUXR_2"/>
    <property type="match status" value="1"/>
</dbReference>
<proteinExistence type="predicted"/>
<dbReference type="SMART" id="SM00421">
    <property type="entry name" value="HTH_LUXR"/>
    <property type="match status" value="1"/>
</dbReference>
<reference evidence="5 6" key="1">
    <citation type="submission" date="2017-10" db="EMBL/GenBank/DDBJ databases">
        <title>Frigbacter circumglobatus gen. nov. sp. nov., isolated from sediment cultured in situ.</title>
        <authorList>
            <person name="Zhao Z."/>
        </authorList>
    </citation>
    <scope>NUCLEOTIDE SEQUENCE [LARGE SCALE GENOMIC DNA]</scope>
    <source>
        <strain evidence="5 6">ZYL</strain>
    </source>
</reference>
<evidence type="ECO:0000313" key="6">
    <source>
        <dbReference type="Proteomes" id="UP000229730"/>
    </source>
</evidence>
<dbReference type="InterPro" id="IPR036388">
    <property type="entry name" value="WH-like_DNA-bd_sf"/>
</dbReference>
<dbReference type="AlphaFoldDB" id="A0A2G4YSA5"/>
<gene>
    <name evidence="5" type="ORF">CRD36_06960</name>
</gene>
<dbReference type="PANTHER" id="PTHR44688:SF16">
    <property type="entry name" value="DNA-BINDING TRANSCRIPTIONAL ACTIVATOR DEVR_DOSR"/>
    <property type="match status" value="1"/>
</dbReference>